<proteinExistence type="predicted"/>
<dbReference type="OrthoDB" id="2623831at2"/>
<dbReference type="Proteomes" id="UP000282311">
    <property type="component" value="Unassembled WGS sequence"/>
</dbReference>
<comment type="caution">
    <text evidence="1">The sequence shown here is derived from an EMBL/GenBank/DDBJ whole genome shotgun (WGS) entry which is preliminary data.</text>
</comment>
<evidence type="ECO:0000313" key="1">
    <source>
        <dbReference type="EMBL" id="RKN86049.1"/>
    </source>
</evidence>
<accession>A0A3B0CPS2</accession>
<keyword evidence="2" id="KW-1185">Reference proteome</keyword>
<evidence type="ECO:0000313" key="2">
    <source>
        <dbReference type="Proteomes" id="UP000282311"/>
    </source>
</evidence>
<organism evidence="1 2">
    <name type="scientific">Paenibacillus ginsengarvi</name>
    <dbReference type="NCBI Taxonomy" id="400777"/>
    <lineage>
        <taxon>Bacteria</taxon>
        <taxon>Bacillati</taxon>
        <taxon>Bacillota</taxon>
        <taxon>Bacilli</taxon>
        <taxon>Bacillales</taxon>
        <taxon>Paenibacillaceae</taxon>
        <taxon>Paenibacillus</taxon>
    </lineage>
</organism>
<dbReference type="RefSeq" id="WP_120745742.1">
    <property type="nucleotide sequence ID" value="NZ_RBAH01000002.1"/>
</dbReference>
<dbReference type="EMBL" id="RBAH01000002">
    <property type="protein sequence ID" value="RKN86049.1"/>
    <property type="molecule type" value="Genomic_DNA"/>
</dbReference>
<name>A0A3B0CPS2_9BACL</name>
<protein>
    <submittedName>
        <fullName evidence="1">Uncharacterized protein</fullName>
    </submittedName>
</protein>
<reference evidence="1 2" key="1">
    <citation type="journal article" date="2007" name="Int. J. Syst. Evol. Microbiol.">
        <title>Paenibacillus ginsengarvi sp. nov., isolated from soil from ginseng cultivation.</title>
        <authorList>
            <person name="Yoon M.H."/>
            <person name="Ten L.N."/>
            <person name="Im W.T."/>
        </authorList>
    </citation>
    <scope>NUCLEOTIDE SEQUENCE [LARGE SCALE GENOMIC DNA]</scope>
    <source>
        <strain evidence="1 2">KCTC 13059</strain>
    </source>
</reference>
<dbReference type="AlphaFoldDB" id="A0A3B0CPS2"/>
<gene>
    <name evidence="1" type="ORF">D7M11_03285</name>
</gene>
<sequence>MDFYEKKNIVVASLTAAIVLGAIFEQSSFGSKHIANLIRTDHTDNHSSSALVENNNTLEEEMYAVNLIIRGKVEKIGENVKRDANLGNRANYTYDVTPLTIKVNEVIYGEVPENKEVTLLQFSKVTDSEEITMLNEGDEALLILSKTSDGNYWPYMPKEGIWLLKNGKIDSKTKHPLYQSFKGASINDLEKRLKQAANNKIRPFTY</sequence>